<feature type="region of interest" description="Disordered" evidence="1">
    <location>
        <begin position="64"/>
        <end position="96"/>
    </location>
</feature>
<sequence length="242" mass="25172">MRILLVESQALRQAMELRMSRLSAALTAPLPLPDHPCSSSLCHSHDQLPGRLFSGQEGIVAASASAAATTIPPHPPPPPPLPLPPPQPPPSSTTPFTSIASDPCSVFFDMKNYASAYNQPGQCSLLPHPTVPGPSSHSFGGNLSPACPIIAPLFGITTGSLAAVATRLPTFNASSVNNSKSRPSRLSSTLPVSVPAATQKAGDMGQTAVEHFAISTVNDKPPVRRESRFDRPTASSAGDNFG</sequence>
<feature type="compositionally biased region" description="Polar residues" evidence="1">
    <location>
        <begin position="233"/>
        <end position="242"/>
    </location>
</feature>
<evidence type="ECO:0000256" key="1">
    <source>
        <dbReference type="SAM" id="MobiDB-lite"/>
    </source>
</evidence>
<feature type="region of interest" description="Disordered" evidence="1">
    <location>
        <begin position="213"/>
        <end position="242"/>
    </location>
</feature>
<evidence type="ECO:0000313" key="2">
    <source>
        <dbReference type="EMBL" id="VEL25075.1"/>
    </source>
</evidence>
<feature type="non-terminal residue" evidence="2">
    <location>
        <position position="242"/>
    </location>
</feature>
<feature type="compositionally biased region" description="Basic and acidic residues" evidence="1">
    <location>
        <begin position="221"/>
        <end position="231"/>
    </location>
</feature>
<gene>
    <name evidence="2" type="ORF">PXEA_LOCUS18515</name>
</gene>
<feature type="compositionally biased region" description="Pro residues" evidence="1">
    <location>
        <begin position="72"/>
        <end position="92"/>
    </location>
</feature>
<protein>
    <submittedName>
        <fullName evidence="2">Uncharacterized protein</fullName>
    </submittedName>
</protein>
<dbReference type="Proteomes" id="UP000784294">
    <property type="component" value="Unassembled WGS sequence"/>
</dbReference>
<accession>A0A3S5AJ59</accession>
<proteinExistence type="predicted"/>
<evidence type="ECO:0000313" key="3">
    <source>
        <dbReference type="Proteomes" id="UP000784294"/>
    </source>
</evidence>
<organism evidence="2 3">
    <name type="scientific">Protopolystoma xenopodis</name>
    <dbReference type="NCBI Taxonomy" id="117903"/>
    <lineage>
        <taxon>Eukaryota</taxon>
        <taxon>Metazoa</taxon>
        <taxon>Spiralia</taxon>
        <taxon>Lophotrochozoa</taxon>
        <taxon>Platyhelminthes</taxon>
        <taxon>Monogenea</taxon>
        <taxon>Polyopisthocotylea</taxon>
        <taxon>Polystomatidea</taxon>
        <taxon>Polystomatidae</taxon>
        <taxon>Protopolystoma</taxon>
    </lineage>
</organism>
<name>A0A3S5AJ59_9PLAT</name>
<dbReference type="AlphaFoldDB" id="A0A3S5AJ59"/>
<reference evidence="2" key="1">
    <citation type="submission" date="2018-11" db="EMBL/GenBank/DDBJ databases">
        <authorList>
            <consortium name="Pathogen Informatics"/>
        </authorList>
    </citation>
    <scope>NUCLEOTIDE SEQUENCE</scope>
</reference>
<keyword evidence="3" id="KW-1185">Reference proteome</keyword>
<comment type="caution">
    <text evidence="2">The sequence shown here is derived from an EMBL/GenBank/DDBJ whole genome shotgun (WGS) entry which is preliminary data.</text>
</comment>
<dbReference type="EMBL" id="CAAALY010071502">
    <property type="protein sequence ID" value="VEL25075.1"/>
    <property type="molecule type" value="Genomic_DNA"/>
</dbReference>